<gene>
    <name evidence="10" type="primary">LOC113799818</name>
</gene>
<dbReference type="InterPro" id="IPR031658">
    <property type="entry name" value="Cyclin_C_2"/>
</dbReference>
<dbReference type="FunCoup" id="A0A6P6YN35">
    <property type="interactions" value="1778"/>
</dbReference>
<dbReference type="SUPFAM" id="SSF47954">
    <property type="entry name" value="Cyclin-like"/>
    <property type="match status" value="2"/>
</dbReference>
<dbReference type="OMA" id="CLLHPPH"/>
<evidence type="ECO:0000256" key="8">
    <source>
        <dbReference type="ARBA" id="ARBA00023242"/>
    </source>
</evidence>
<dbReference type="PANTHER" id="PTHR10026">
    <property type="entry name" value="CYCLIN"/>
    <property type="match status" value="1"/>
</dbReference>
<dbReference type="Proteomes" id="UP000515146">
    <property type="component" value="Unplaced"/>
</dbReference>
<evidence type="ECO:0000313" key="9">
    <source>
        <dbReference type="Proteomes" id="UP000515146"/>
    </source>
</evidence>
<dbReference type="InterPro" id="IPR013763">
    <property type="entry name" value="Cyclin-like_dom"/>
</dbReference>
<dbReference type="GO" id="GO:0005634">
    <property type="term" value="C:nucleus"/>
    <property type="evidence" value="ECO:0007669"/>
    <property type="project" value="UniProtKB-SubCell"/>
</dbReference>
<keyword evidence="8" id="KW-0539">Nucleus</keyword>
<keyword evidence="6" id="KW-0195">Cyclin</keyword>
<evidence type="ECO:0000256" key="2">
    <source>
        <dbReference type="ARBA" id="ARBA00008638"/>
    </source>
</evidence>
<protein>
    <recommendedName>
        <fullName evidence="3">Cyclin-C</fullName>
    </recommendedName>
</protein>
<dbReference type="Pfam" id="PF00134">
    <property type="entry name" value="Cyclin_N"/>
    <property type="match status" value="1"/>
</dbReference>
<reference evidence="10" key="1">
    <citation type="submission" date="2025-08" db="UniProtKB">
        <authorList>
            <consortium name="RefSeq"/>
        </authorList>
    </citation>
    <scope>IDENTIFICATION</scope>
    <source>
        <strain evidence="10">Airmid</strain>
    </source>
</reference>
<dbReference type="CDD" id="cd20513">
    <property type="entry name" value="CYCLIN_CCNC_rpt1"/>
    <property type="match status" value="1"/>
</dbReference>
<dbReference type="CTD" id="41801"/>
<evidence type="ECO:0000256" key="1">
    <source>
        <dbReference type="ARBA" id="ARBA00004123"/>
    </source>
</evidence>
<name>A0A6P6YN35_DERPT</name>
<evidence type="ECO:0000256" key="7">
    <source>
        <dbReference type="ARBA" id="ARBA00023163"/>
    </source>
</evidence>
<keyword evidence="4" id="KW-0678">Repressor</keyword>
<dbReference type="Gene3D" id="1.10.472.10">
    <property type="entry name" value="Cyclin-like"/>
    <property type="match status" value="2"/>
</dbReference>
<accession>A0A6P6YN35</accession>
<organism evidence="9 10">
    <name type="scientific">Dermatophagoides pteronyssinus</name>
    <name type="common">European house dust mite</name>
    <dbReference type="NCBI Taxonomy" id="6956"/>
    <lineage>
        <taxon>Eukaryota</taxon>
        <taxon>Metazoa</taxon>
        <taxon>Ecdysozoa</taxon>
        <taxon>Arthropoda</taxon>
        <taxon>Chelicerata</taxon>
        <taxon>Arachnida</taxon>
        <taxon>Acari</taxon>
        <taxon>Acariformes</taxon>
        <taxon>Sarcoptiformes</taxon>
        <taxon>Astigmata</taxon>
        <taxon>Psoroptidia</taxon>
        <taxon>Analgoidea</taxon>
        <taxon>Pyroglyphidae</taxon>
        <taxon>Dermatophagoidinae</taxon>
        <taxon>Dermatophagoides</taxon>
    </lineage>
</organism>
<dbReference type="InterPro" id="IPR043198">
    <property type="entry name" value="Cyclin/Ssn8"/>
</dbReference>
<dbReference type="InParanoid" id="A0A6P6YN35"/>
<dbReference type="KEGG" id="dpte:113799818"/>
<dbReference type="GeneID" id="113799818"/>
<comment type="similarity">
    <text evidence="2">Belongs to the cyclin family. Cyclin C subfamily.</text>
</comment>
<keyword evidence="5" id="KW-0805">Transcription regulation</keyword>
<evidence type="ECO:0000256" key="4">
    <source>
        <dbReference type="ARBA" id="ARBA00022491"/>
    </source>
</evidence>
<dbReference type="AlphaFoldDB" id="A0A6P6YN35"/>
<evidence type="ECO:0000256" key="3">
    <source>
        <dbReference type="ARBA" id="ARBA00019492"/>
    </source>
</evidence>
<dbReference type="GO" id="GO:0032991">
    <property type="term" value="C:protein-containing complex"/>
    <property type="evidence" value="ECO:0007669"/>
    <property type="project" value="UniProtKB-ARBA"/>
</dbReference>
<dbReference type="GO" id="GO:0016538">
    <property type="term" value="F:cyclin-dependent protein serine/threonine kinase regulator activity"/>
    <property type="evidence" value="ECO:0007669"/>
    <property type="project" value="InterPro"/>
</dbReference>
<keyword evidence="7" id="KW-0804">Transcription</keyword>
<evidence type="ECO:0000313" key="10">
    <source>
        <dbReference type="RefSeq" id="XP_027206316.1"/>
    </source>
</evidence>
<dbReference type="CDD" id="cd20514">
    <property type="entry name" value="CYCLIN_CCNC_rpt2"/>
    <property type="match status" value="1"/>
</dbReference>
<comment type="subcellular location">
    <subcellularLocation>
        <location evidence="1">Nucleus</location>
    </subcellularLocation>
</comment>
<dbReference type="SMART" id="SM00385">
    <property type="entry name" value="CYCLIN"/>
    <property type="match status" value="2"/>
</dbReference>
<keyword evidence="9" id="KW-1185">Reference proteome</keyword>
<dbReference type="RefSeq" id="XP_027206316.1">
    <property type="nucleotide sequence ID" value="XM_027350515.1"/>
</dbReference>
<dbReference type="Pfam" id="PF16899">
    <property type="entry name" value="Cyclin_C_2"/>
    <property type="match status" value="1"/>
</dbReference>
<sequence>MSGSFWRSSHFQQWLLTRQDLLRERHYDLQILSEEEYQKLMIFFSNFIQALGEQLKVKQQVIATAIVYFRRFYVRNSLKCIDPLLLAPTCLFLASKVEEFGVISNNRLISTCQQVLKTKFSYAYPQEFPYRINHILECEFYLMEIMDCCLVLYHPYRPLIQFVQDWNNKDSILSTAWNVVNDSFRTDVCLLYPPHQIALACLHIACVITQKDCHKQWFAELNCDLDKVLEVTKYILNLYEMWKQFEKQEKKEIPELLEKMPKPKTQPSRPPSQGTNDTQNSQNSIQK</sequence>
<evidence type="ECO:0000256" key="5">
    <source>
        <dbReference type="ARBA" id="ARBA00023015"/>
    </source>
</evidence>
<dbReference type="GO" id="GO:0006357">
    <property type="term" value="P:regulation of transcription by RNA polymerase II"/>
    <property type="evidence" value="ECO:0007669"/>
    <property type="project" value="InterPro"/>
</dbReference>
<dbReference type="PIRSF" id="PIRSF028758">
    <property type="entry name" value="Cyclin, C/H/G types"/>
    <property type="match status" value="1"/>
</dbReference>
<dbReference type="InterPro" id="IPR006671">
    <property type="entry name" value="Cyclin_N"/>
</dbReference>
<dbReference type="InterPro" id="IPR036915">
    <property type="entry name" value="Cyclin-like_sf"/>
</dbReference>
<proteinExistence type="inferred from homology"/>
<dbReference type="OrthoDB" id="10266018at2759"/>
<evidence type="ECO:0000256" key="6">
    <source>
        <dbReference type="ARBA" id="ARBA00023127"/>
    </source>
</evidence>
<dbReference type="FunFam" id="1.10.472.10:FF:000015">
    <property type="entry name" value="Putative cyclin-c"/>
    <property type="match status" value="1"/>
</dbReference>